<dbReference type="Proteomes" id="UP000242224">
    <property type="component" value="Unassembled WGS sequence"/>
</dbReference>
<dbReference type="SMART" id="SM00925">
    <property type="entry name" value="MltA"/>
    <property type="match status" value="1"/>
</dbReference>
<gene>
    <name evidence="7" type="ORF">BMG00_08630</name>
</gene>
<dbReference type="PANTHER" id="PTHR30124">
    <property type="entry name" value="MEMBRANE-BOUND LYTIC MUREIN TRANSGLYCOSYLASE A"/>
    <property type="match status" value="1"/>
</dbReference>
<dbReference type="EC" id="4.2.2.n1" evidence="2"/>
<sequence>MAARRDGRLSPVALAFSDIPGWDRDDHAAAWAAFCVTADLSGLAPVATDDAKAAFEALFEPVEIAAEGTAHFTGYYEPELQGAREKSARFAYPLYAKPAGIGSEKPWFTRVEIVEGDLLAGLELVWLDNPIEAFLAQVQGSVRIRFEDGGSLRLGYDGKNGHPYRSIGKELVARGVAPVEEMTPDRIRQWGHESPGEVQALLNHNPSFVFFRVLDLPEESGPLGATGRPVSAGRSLAVDPDVVALGSPVWIDCPGFGQRLMVAQDIGSAIKGAGRGDIFTGSGPQAGRIAGAINTKGRMIALRRRA</sequence>
<organism evidence="7 8">
    <name type="scientific">Thioclava marina</name>
    <dbReference type="NCBI Taxonomy" id="1915077"/>
    <lineage>
        <taxon>Bacteria</taxon>
        <taxon>Pseudomonadati</taxon>
        <taxon>Pseudomonadota</taxon>
        <taxon>Alphaproteobacteria</taxon>
        <taxon>Rhodobacterales</taxon>
        <taxon>Paracoccaceae</taxon>
        <taxon>Thioclava</taxon>
    </lineage>
</organism>
<dbReference type="InterPro" id="IPR005300">
    <property type="entry name" value="MltA_B"/>
</dbReference>
<feature type="domain" description="Lytic transglycosylase MltA" evidence="6">
    <location>
        <begin position="79"/>
        <end position="212"/>
    </location>
</feature>
<comment type="caution">
    <text evidence="7">The sequence shown here is derived from an EMBL/GenBank/DDBJ whole genome shotgun (WGS) entry which is preliminary data.</text>
</comment>
<protein>
    <recommendedName>
        <fullName evidence="2">peptidoglycan lytic exotransglycosylase</fullName>
        <ecNumber evidence="2">4.2.2.n1</ecNumber>
    </recommendedName>
    <alternativeName>
        <fullName evidence="5">Murein hydrolase A</fullName>
    </alternativeName>
</protein>
<keyword evidence="3" id="KW-0456">Lyase</keyword>
<dbReference type="PIRSF" id="PIRSF019422">
    <property type="entry name" value="MltA"/>
    <property type="match status" value="1"/>
</dbReference>
<dbReference type="EMBL" id="MPZS01000001">
    <property type="protein sequence ID" value="OOY14270.1"/>
    <property type="molecule type" value="Genomic_DNA"/>
</dbReference>
<keyword evidence="4" id="KW-0961">Cell wall biogenesis/degradation</keyword>
<keyword evidence="8" id="KW-1185">Reference proteome</keyword>
<dbReference type="SUPFAM" id="SSF50685">
    <property type="entry name" value="Barwin-like endoglucanases"/>
    <property type="match status" value="1"/>
</dbReference>
<evidence type="ECO:0000313" key="8">
    <source>
        <dbReference type="Proteomes" id="UP000242224"/>
    </source>
</evidence>
<name>A0ABX3MS52_9RHOB</name>
<dbReference type="Gene3D" id="2.40.240.50">
    <property type="entry name" value="Barwin-like endoglucanases"/>
    <property type="match status" value="1"/>
</dbReference>
<evidence type="ECO:0000259" key="6">
    <source>
        <dbReference type="SMART" id="SM00925"/>
    </source>
</evidence>
<dbReference type="Pfam" id="PF06725">
    <property type="entry name" value="3D"/>
    <property type="match status" value="1"/>
</dbReference>
<evidence type="ECO:0000256" key="4">
    <source>
        <dbReference type="ARBA" id="ARBA00023316"/>
    </source>
</evidence>
<dbReference type="CDD" id="cd14485">
    <property type="entry name" value="mltA_like_LT_A"/>
    <property type="match status" value="1"/>
</dbReference>
<proteinExistence type="predicted"/>
<reference evidence="7 8" key="1">
    <citation type="submission" date="2016-11" db="EMBL/GenBank/DDBJ databases">
        <title>A multilocus sequence analysis scheme for characterization of bacteria in the genus Thioclava.</title>
        <authorList>
            <person name="Liu Y."/>
            <person name="Shao Z."/>
        </authorList>
    </citation>
    <scope>NUCLEOTIDE SEQUENCE [LARGE SCALE GENOMIC DNA]</scope>
    <source>
        <strain evidence="7 8">11.10-0-13</strain>
    </source>
</reference>
<dbReference type="Pfam" id="PF03562">
    <property type="entry name" value="MltA"/>
    <property type="match status" value="1"/>
</dbReference>
<evidence type="ECO:0000313" key="7">
    <source>
        <dbReference type="EMBL" id="OOY14270.1"/>
    </source>
</evidence>
<dbReference type="InterPro" id="IPR026044">
    <property type="entry name" value="MltA"/>
</dbReference>
<evidence type="ECO:0000256" key="1">
    <source>
        <dbReference type="ARBA" id="ARBA00001420"/>
    </source>
</evidence>
<evidence type="ECO:0000256" key="3">
    <source>
        <dbReference type="ARBA" id="ARBA00023239"/>
    </source>
</evidence>
<dbReference type="Gene3D" id="2.40.40.10">
    <property type="entry name" value="RlpA-like domain"/>
    <property type="match status" value="2"/>
</dbReference>
<accession>A0ABX3MS52</accession>
<comment type="catalytic activity">
    <reaction evidence="1">
        <text>Exolytic cleavage of the (1-&gt;4)-beta-glycosidic linkage between N-acetylmuramic acid (MurNAc) and N-acetylglucosamine (GlcNAc) residues in peptidoglycan, from either the reducing or the non-reducing ends of the peptidoglycan chains, with concomitant formation of a 1,6-anhydrobond in the MurNAc residue.</text>
        <dbReference type="EC" id="4.2.2.n1"/>
    </reaction>
</comment>
<evidence type="ECO:0000256" key="5">
    <source>
        <dbReference type="ARBA" id="ARBA00030918"/>
    </source>
</evidence>
<dbReference type="InterPro" id="IPR036908">
    <property type="entry name" value="RlpA-like_sf"/>
</dbReference>
<dbReference type="InterPro" id="IPR010611">
    <property type="entry name" value="3D_dom"/>
</dbReference>
<dbReference type="CDD" id="cd14668">
    <property type="entry name" value="mlta_B"/>
    <property type="match status" value="1"/>
</dbReference>
<dbReference type="PANTHER" id="PTHR30124:SF0">
    <property type="entry name" value="MEMBRANE-BOUND LYTIC MUREIN TRANSGLYCOSYLASE A"/>
    <property type="match status" value="1"/>
</dbReference>
<evidence type="ECO:0000256" key="2">
    <source>
        <dbReference type="ARBA" id="ARBA00012587"/>
    </source>
</evidence>